<feature type="domain" description="Protein kinase" evidence="11">
    <location>
        <begin position="460"/>
        <end position="721"/>
    </location>
</feature>
<keyword evidence="4" id="KW-0067">ATP-binding</keyword>
<comment type="catalytic activity">
    <reaction evidence="8">
        <text>L-threonyl-[protein] + ATP = O-phospho-L-threonyl-[protein] + ADP + H(+)</text>
        <dbReference type="Rhea" id="RHEA:46608"/>
        <dbReference type="Rhea" id="RHEA-COMP:11060"/>
        <dbReference type="Rhea" id="RHEA-COMP:11605"/>
        <dbReference type="ChEBI" id="CHEBI:15378"/>
        <dbReference type="ChEBI" id="CHEBI:30013"/>
        <dbReference type="ChEBI" id="CHEBI:30616"/>
        <dbReference type="ChEBI" id="CHEBI:61977"/>
        <dbReference type="ChEBI" id="CHEBI:456216"/>
        <dbReference type="EC" id="2.7.12.2"/>
    </reaction>
</comment>
<dbReference type="EMBL" id="MPUH01001242">
    <property type="protein sequence ID" value="OMJ69085.1"/>
    <property type="molecule type" value="Genomic_DNA"/>
</dbReference>
<dbReference type="SUPFAM" id="SSF56112">
    <property type="entry name" value="Protein kinase-like (PK-like)"/>
    <property type="match status" value="2"/>
</dbReference>
<dbReference type="Gene3D" id="1.10.510.10">
    <property type="entry name" value="Transferase(Phosphotransferase) domain 1"/>
    <property type="match status" value="2"/>
</dbReference>
<feature type="domain" description="Protein kinase" evidence="11">
    <location>
        <begin position="1"/>
        <end position="277"/>
    </location>
</feature>
<keyword evidence="13" id="KW-1185">Reference proteome</keyword>
<comment type="catalytic activity">
    <reaction evidence="9">
        <text>L-tyrosyl-[protein] + ATP = O-phospho-L-tyrosyl-[protein] + ADP + H(+)</text>
        <dbReference type="Rhea" id="RHEA:10596"/>
        <dbReference type="Rhea" id="RHEA-COMP:10136"/>
        <dbReference type="Rhea" id="RHEA-COMP:20101"/>
        <dbReference type="ChEBI" id="CHEBI:15378"/>
        <dbReference type="ChEBI" id="CHEBI:30616"/>
        <dbReference type="ChEBI" id="CHEBI:46858"/>
        <dbReference type="ChEBI" id="CHEBI:61978"/>
        <dbReference type="ChEBI" id="CHEBI:456216"/>
        <dbReference type="EC" id="2.7.12.2"/>
    </reaction>
</comment>
<accession>A0A1R2AXB6</accession>
<dbReference type="Pfam" id="PF00069">
    <property type="entry name" value="Pkinase"/>
    <property type="match status" value="2"/>
</dbReference>
<dbReference type="PANTHER" id="PTHR48013:SF9">
    <property type="entry name" value="DUAL SPECIFICITY MITOGEN-ACTIVATED PROTEIN KINASE KINASE 5"/>
    <property type="match status" value="1"/>
</dbReference>
<dbReference type="CDD" id="cd00180">
    <property type="entry name" value="PKc"/>
    <property type="match status" value="1"/>
</dbReference>
<evidence type="ECO:0000256" key="2">
    <source>
        <dbReference type="ARBA" id="ARBA00022741"/>
    </source>
</evidence>
<evidence type="ECO:0000313" key="13">
    <source>
        <dbReference type="Proteomes" id="UP000187209"/>
    </source>
</evidence>
<evidence type="ECO:0000313" key="12">
    <source>
        <dbReference type="EMBL" id="OMJ69085.1"/>
    </source>
</evidence>
<dbReference type="OrthoDB" id="4062651at2759"/>
<feature type="compositionally biased region" description="Basic and acidic residues" evidence="10">
    <location>
        <begin position="359"/>
        <end position="369"/>
    </location>
</feature>
<evidence type="ECO:0000256" key="3">
    <source>
        <dbReference type="ARBA" id="ARBA00022777"/>
    </source>
</evidence>
<dbReference type="Proteomes" id="UP000187209">
    <property type="component" value="Unassembled WGS sequence"/>
</dbReference>
<dbReference type="InterPro" id="IPR011009">
    <property type="entry name" value="Kinase-like_dom_sf"/>
</dbReference>
<dbReference type="GO" id="GO:0004713">
    <property type="term" value="F:protein tyrosine kinase activity"/>
    <property type="evidence" value="ECO:0007669"/>
    <property type="project" value="InterPro"/>
</dbReference>
<evidence type="ECO:0000259" key="11">
    <source>
        <dbReference type="PROSITE" id="PS50011"/>
    </source>
</evidence>
<name>A0A1R2AXB6_9CILI</name>
<evidence type="ECO:0000256" key="10">
    <source>
        <dbReference type="SAM" id="MobiDB-lite"/>
    </source>
</evidence>
<dbReference type="InterPro" id="IPR000719">
    <property type="entry name" value="Prot_kinase_dom"/>
</dbReference>
<dbReference type="EC" id="2.7.12.2" evidence="6"/>
<gene>
    <name evidence="12" type="ORF">SteCoe_33285</name>
</gene>
<evidence type="ECO:0000256" key="5">
    <source>
        <dbReference type="ARBA" id="ARBA00038035"/>
    </source>
</evidence>
<evidence type="ECO:0000256" key="7">
    <source>
        <dbReference type="ARBA" id="ARBA00049014"/>
    </source>
</evidence>
<comment type="caution">
    <text evidence="12">The sequence shown here is derived from an EMBL/GenBank/DDBJ whole genome shotgun (WGS) entry which is preliminary data.</text>
</comment>
<proteinExistence type="inferred from homology"/>
<dbReference type="PANTHER" id="PTHR48013">
    <property type="entry name" value="DUAL SPECIFICITY MITOGEN-ACTIVATED PROTEIN KINASE KINASE 5-RELATED"/>
    <property type="match status" value="1"/>
</dbReference>
<evidence type="ECO:0000256" key="6">
    <source>
        <dbReference type="ARBA" id="ARBA00038999"/>
    </source>
</evidence>
<dbReference type="AlphaFoldDB" id="A0A1R2AXB6"/>
<keyword evidence="2" id="KW-0547">Nucleotide-binding</keyword>
<evidence type="ECO:0000256" key="1">
    <source>
        <dbReference type="ARBA" id="ARBA00022679"/>
    </source>
</evidence>
<comment type="similarity">
    <text evidence="5">Belongs to the protein kinase superfamily. STE Ser/Thr protein kinase family. MAP kinase kinase subfamily.</text>
</comment>
<protein>
    <recommendedName>
        <fullName evidence="6">mitogen-activated protein kinase kinase</fullName>
        <ecNumber evidence="6">2.7.12.2</ecNumber>
    </recommendedName>
</protein>
<evidence type="ECO:0000256" key="8">
    <source>
        <dbReference type="ARBA" id="ARBA00049299"/>
    </source>
</evidence>
<dbReference type="PROSITE" id="PS00108">
    <property type="entry name" value="PROTEIN_KINASE_ST"/>
    <property type="match status" value="1"/>
</dbReference>
<evidence type="ECO:0000256" key="9">
    <source>
        <dbReference type="ARBA" id="ARBA00051693"/>
    </source>
</evidence>
<evidence type="ECO:0000256" key="4">
    <source>
        <dbReference type="ARBA" id="ARBA00022840"/>
    </source>
</evidence>
<sequence>MYENLEKVDFVTKESMKHCKIMKHRESNEVYFVKRVKLIGSNMKTLATRNMCFSLTINNPHLVKLHEVNEYKDKYQFIYDYYPGGNLKNEIHNRTSENPIRYWERNQLLKIWSNLINGLQLLEVYQCAHRDIRPENIIKCTEEDYKFTNFHNVYDYWNREDQDYSRPFHTSILSLHVSKSVSFNENNFYYSPEALQNFSGNLESFNPIKSDVYSLGLVFLHMATLGPTMNFTSLKPEVIKKKIEEINYDSLIKKILLNMLIHNFERRPSFSAISKWINKNSKEIKVTNTNKKLKNERSSLALNMPAEKLKIQIPNFKTPRSYMKINYAKEEKKIENFNENDQDLKQKGFAVYDEEEKDSDSSKTERLSKQESNTSSPINKQKSNILPGKEVKMGFSSHLKMSPNKIENLEENKEKKPESENINIIIPEIELENVEKINSSKEKKCVVNKINDVEILEEIVSVVKNDNPSWNSIVKKCLISESNTIAAAKIYKITEEIIEAVNFERDLMEKCSFKPSFIGFYGSFIFQDDFYIILEYLPKSLYDFINDKTVDPLNEKESMNFTYYLLKGLKHLEKMKICHCDIKPGNILLTDDKKPKIIDFSSSRIYDENFKGKISIRGTVKYLAPEIIKEGRKNKRKPIIYDIKKADAFSLGVTLIETYLKKNTDGLGLVVNKSELEEDIQSIPWDWAKKIVKKLVFERICMIDAYELICMQTEGSLSTIH</sequence>
<dbReference type="InterPro" id="IPR008271">
    <property type="entry name" value="Ser/Thr_kinase_AS"/>
</dbReference>
<reference evidence="12 13" key="1">
    <citation type="submission" date="2016-11" db="EMBL/GenBank/DDBJ databases">
        <title>The macronuclear genome of Stentor coeruleus: a giant cell with tiny introns.</title>
        <authorList>
            <person name="Slabodnick M."/>
            <person name="Ruby J.G."/>
            <person name="Reiff S.B."/>
            <person name="Swart E.C."/>
            <person name="Gosai S."/>
            <person name="Prabakaran S."/>
            <person name="Witkowska E."/>
            <person name="Larue G.E."/>
            <person name="Fisher S."/>
            <person name="Freeman R.M."/>
            <person name="Gunawardena J."/>
            <person name="Chu W."/>
            <person name="Stover N.A."/>
            <person name="Gregory B.D."/>
            <person name="Nowacki M."/>
            <person name="Derisi J."/>
            <person name="Roy S.W."/>
            <person name="Marshall W.F."/>
            <person name="Sood P."/>
        </authorList>
    </citation>
    <scope>NUCLEOTIDE SEQUENCE [LARGE SCALE GENOMIC DNA]</scope>
    <source>
        <strain evidence="12">WM001</strain>
    </source>
</reference>
<dbReference type="SMART" id="SM00220">
    <property type="entry name" value="S_TKc"/>
    <property type="match status" value="2"/>
</dbReference>
<dbReference type="InterPro" id="IPR020635">
    <property type="entry name" value="Tyr_kinase_cat_dom"/>
</dbReference>
<keyword evidence="3" id="KW-0418">Kinase</keyword>
<feature type="compositionally biased region" description="Polar residues" evidence="10">
    <location>
        <begin position="370"/>
        <end position="384"/>
    </location>
</feature>
<keyword evidence="1" id="KW-0808">Transferase</keyword>
<comment type="catalytic activity">
    <reaction evidence="7">
        <text>L-seryl-[protein] + ATP = O-phospho-L-seryl-[protein] + ADP + H(+)</text>
        <dbReference type="Rhea" id="RHEA:17989"/>
        <dbReference type="Rhea" id="RHEA-COMP:9863"/>
        <dbReference type="Rhea" id="RHEA-COMP:11604"/>
        <dbReference type="ChEBI" id="CHEBI:15378"/>
        <dbReference type="ChEBI" id="CHEBI:29999"/>
        <dbReference type="ChEBI" id="CHEBI:30616"/>
        <dbReference type="ChEBI" id="CHEBI:83421"/>
        <dbReference type="ChEBI" id="CHEBI:456216"/>
        <dbReference type="EC" id="2.7.12.2"/>
    </reaction>
</comment>
<dbReference type="GO" id="GO:0005524">
    <property type="term" value="F:ATP binding"/>
    <property type="evidence" value="ECO:0007669"/>
    <property type="project" value="UniProtKB-KW"/>
</dbReference>
<dbReference type="SMART" id="SM00219">
    <property type="entry name" value="TyrKc"/>
    <property type="match status" value="1"/>
</dbReference>
<organism evidence="12 13">
    <name type="scientific">Stentor coeruleus</name>
    <dbReference type="NCBI Taxonomy" id="5963"/>
    <lineage>
        <taxon>Eukaryota</taxon>
        <taxon>Sar</taxon>
        <taxon>Alveolata</taxon>
        <taxon>Ciliophora</taxon>
        <taxon>Postciliodesmatophora</taxon>
        <taxon>Heterotrichea</taxon>
        <taxon>Heterotrichida</taxon>
        <taxon>Stentoridae</taxon>
        <taxon>Stentor</taxon>
    </lineage>
</organism>
<feature type="region of interest" description="Disordered" evidence="10">
    <location>
        <begin position="352"/>
        <end position="387"/>
    </location>
</feature>
<dbReference type="PROSITE" id="PS50011">
    <property type="entry name" value="PROTEIN_KINASE_DOM"/>
    <property type="match status" value="2"/>
</dbReference>
<dbReference type="GO" id="GO:0004708">
    <property type="term" value="F:MAP kinase kinase activity"/>
    <property type="evidence" value="ECO:0007669"/>
    <property type="project" value="UniProtKB-EC"/>
</dbReference>